<organism evidence="1">
    <name type="scientific">Anguilla anguilla</name>
    <name type="common">European freshwater eel</name>
    <name type="synonym">Muraena anguilla</name>
    <dbReference type="NCBI Taxonomy" id="7936"/>
    <lineage>
        <taxon>Eukaryota</taxon>
        <taxon>Metazoa</taxon>
        <taxon>Chordata</taxon>
        <taxon>Craniata</taxon>
        <taxon>Vertebrata</taxon>
        <taxon>Euteleostomi</taxon>
        <taxon>Actinopterygii</taxon>
        <taxon>Neopterygii</taxon>
        <taxon>Teleostei</taxon>
        <taxon>Anguilliformes</taxon>
        <taxon>Anguillidae</taxon>
        <taxon>Anguilla</taxon>
    </lineage>
</organism>
<evidence type="ECO:0000313" key="1">
    <source>
        <dbReference type="EMBL" id="JAI04288.1"/>
    </source>
</evidence>
<reference evidence="1" key="2">
    <citation type="journal article" date="2015" name="Fish Shellfish Immunol.">
        <title>Early steps in the European eel (Anguilla anguilla)-Vibrio vulnificus interaction in the gills: Role of the RtxA13 toxin.</title>
        <authorList>
            <person name="Callol A."/>
            <person name="Pajuelo D."/>
            <person name="Ebbesson L."/>
            <person name="Teles M."/>
            <person name="MacKenzie S."/>
            <person name="Amaro C."/>
        </authorList>
    </citation>
    <scope>NUCLEOTIDE SEQUENCE</scope>
</reference>
<reference evidence="1" key="1">
    <citation type="submission" date="2014-11" db="EMBL/GenBank/DDBJ databases">
        <authorList>
            <person name="Amaro Gonzalez C."/>
        </authorList>
    </citation>
    <scope>NUCLEOTIDE SEQUENCE</scope>
</reference>
<proteinExistence type="predicted"/>
<dbReference type="AlphaFoldDB" id="A0A0E9XNI4"/>
<name>A0A0E9XNI4_ANGAN</name>
<sequence length="43" mass="4981">MTLFLSDQLHTAFLAFIFLSSRGLTFRLQIQTLSQPPFKKLSH</sequence>
<dbReference type="EMBL" id="GBXM01004290">
    <property type="protein sequence ID" value="JAI04288.1"/>
    <property type="molecule type" value="Transcribed_RNA"/>
</dbReference>
<accession>A0A0E9XNI4</accession>
<protein>
    <submittedName>
        <fullName evidence="1">Uncharacterized protein</fullName>
    </submittedName>
</protein>